<dbReference type="InterPro" id="IPR006143">
    <property type="entry name" value="RND_pump_MFP"/>
</dbReference>
<evidence type="ECO:0000256" key="2">
    <source>
        <dbReference type="SAM" id="MobiDB-lite"/>
    </source>
</evidence>
<protein>
    <submittedName>
        <fullName evidence="3">Efflux RND transporter periplasmic adaptor subunit</fullName>
    </submittedName>
</protein>
<dbReference type="RefSeq" id="WP_303595622.1">
    <property type="nucleotide sequence ID" value="NZ_JAUORK010000037.1"/>
</dbReference>
<sequence>MKLRPGAKPHLRTPFAWRGGRVLQLFAGLVLAFGLAACSEEEAPLEKQKVHPVKLLSLSDEGGGVIQRYPGVVEASERSNLSFRIGGELRELKVQAGQEVEKGELIARLDDRDARSELNNARSSFNLAQATYKRMKYSVEKGAISRARFDEAQAEFQSAQAQYSQAQDQLSYTYLKAPYDGVIARVPVDNYQVVAAQETIAVLQQPGQIDVIFNMPERQVRAIDRERAEAGRLEDAALAWVRFGSGESRYPARYKEHDTSASEGSLSYEVTLTLPEPQDITVLSGMSATVELDMQQLTAATQGQWRVPIEAVVTREESPNQAVVWRYVPKGGDAQASASINDDATTDTGSDDGKNEGKSEGKQQEAGAQGTVEAVPVTVLQATGEGLVITGELSAGDRLVTAGASRMEAGEPVRPWVKEAGL</sequence>
<comment type="caution">
    <text evidence="3">The sequence shown here is derived from an EMBL/GenBank/DDBJ whole genome shotgun (WGS) entry which is preliminary data.</text>
</comment>
<organism evidence="3 4">
    <name type="scientific">Cobetia amphilecti</name>
    <dbReference type="NCBI Taxonomy" id="1055104"/>
    <lineage>
        <taxon>Bacteria</taxon>
        <taxon>Pseudomonadati</taxon>
        <taxon>Pseudomonadota</taxon>
        <taxon>Gammaproteobacteria</taxon>
        <taxon>Oceanospirillales</taxon>
        <taxon>Halomonadaceae</taxon>
        <taxon>Cobetia</taxon>
    </lineage>
</organism>
<evidence type="ECO:0000313" key="4">
    <source>
        <dbReference type="Proteomes" id="UP001170481"/>
    </source>
</evidence>
<dbReference type="NCBIfam" id="TIGR01730">
    <property type="entry name" value="RND_mfp"/>
    <property type="match status" value="1"/>
</dbReference>
<dbReference type="Gene3D" id="2.40.420.20">
    <property type="match status" value="1"/>
</dbReference>
<gene>
    <name evidence="3" type="ORF">Q4535_17305</name>
</gene>
<dbReference type="SUPFAM" id="SSF111369">
    <property type="entry name" value="HlyD-like secretion proteins"/>
    <property type="match status" value="1"/>
</dbReference>
<dbReference type="AlphaFoldDB" id="A0AAP4WXA1"/>
<feature type="region of interest" description="Disordered" evidence="2">
    <location>
        <begin position="334"/>
        <end position="370"/>
    </location>
</feature>
<accession>A0AAP4WXA1</accession>
<dbReference type="PANTHER" id="PTHR30469:SF20">
    <property type="entry name" value="EFFLUX RND TRANSPORTER PERIPLASMIC ADAPTOR SUBUNIT"/>
    <property type="match status" value="1"/>
</dbReference>
<proteinExistence type="inferred from homology"/>
<dbReference type="Gene3D" id="1.10.287.470">
    <property type="entry name" value="Helix hairpin bin"/>
    <property type="match status" value="1"/>
</dbReference>
<reference evidence="3" key="1">
    <citation type="submission" date="2023-07" db="EMBL/GenBank/DDBJ databases">
        <title>Genome content predicts the carbon catabolic preferences of heterotrophic bacteria.</title>
        <authorList>
            <person name="Gralka M."/>
        </authorList>
    </citation>
    <scope>NUCLEOTIDE SEQUENCE</scope>
    <source>
        <strain evidence="3">C2R13</strain>
    </source>
</reference>
<name>A0AAP4WXA1_9GAMM</name>
<dbReference type="EMBL" id="JAUORK010000037">
    <property type="protein sequence ID" value="MDO6673865.1"/>
    <property type="molecule type" value="Genomic_DNA"/>
</dbReference>
<comment type="similarity">
    <text evidence="1">Belongs to the membrane fusion protein (MFP) (TC 8.A.1) family.</text>
</comment>
<dbReference type="Proteomes" id="UP001170481">
    <property type="component" value="Unassembled WGS sequence"/>
</dbReference>
<dbReference type="GO" id="GO:0015562">
    <property type="term" value="F:efflux transmembrane transporter activity"/>
    <property type="evidence" value="ECO:0007669"/>
    <property type="project" value="TreeGrafter"/>
</dbReference>
<dbReference type="Gene3D" id="2.40.30.170">
    <property type="match status" value="1"/>
</dbReference>
<dbReference type="PANTHER" id="PTHR30469">
    <property type="entry name" value="MULTIDRUG RESISTANCE PROTEIN MDTA"/>
    <property type="match status" value="1"/>
</dbReference>
<dbReference type="GO" id="GO:1990281">
    <property type="term" value="C:efflux pump complex"/>
    <property type="evidence" value="ECO:0007669"/>
    <property type="project" value="TreeGrafter"/>
</dbReference>
<feature type="compositionally biased region" description="Basic and acidic residues" evidence="2">
    <location>
        <begin position="351"/>
        <end position="363"/>
    </location>
</feature>
<dbReference type="Gene3D" id="2.40.50.100">
    <property type="match status" value="1"/>
</dbReference>
<evidence type="ECO:0000256" key="1">
    <source>
        <dbReference type="ARBA" id="ARBA00009477"/>
    </source>
</evidence>
<evidence type="ECO:0000313" key="3">
    <source>
        <dbReference type="EMBL" id="MDO6673865.1"/>
    </source>
</evidence>